<evidence type="ECO:0000256" key="1">
    <source>
        <dbReference type="ARBA" id="ARBA00004377"/>
    </source>
</evidence>
<keyword evidence="3 9" id="KW-0813">Transport</keyword>
<feature type="coiled-coil region" evidence="10">
    <location>
        <begin position="190"/>
        <end position="217"/>
    </location>
</feature>
<evidence type="ECO:0000313" key="14">
    <source>
        <dbReference type="Proteomes" id="UP000591735"/>
    </source>
</evidence>
<organism evidence="13 14">
    <name type="scientific">Marinobacter oulmenensis</name>
    <dbReference type="NCBI Taxonomy" id="643747"/>
    <lineage>
        <taxon>Bacteria</taxon>
        <taxon>Pseudomonadati</taxon>
        <taxon>Pseudomonadota</taxon>
        <taxon>Gammaproteobacteria</taxon>
        <taxon>Pseudomonadales</taxon>
        <taxon>Marinobacteraceae</taxon>
        <taxon>Marinobacter</taxon>
    </lineage>
</organism>
<dbReference type="PANTHER" id="PTHR30386">
    <property type="entry name" value="MEMBRANE FUSION SUBUNIT OF EMRAB-TOLC MULTIDRUG EFFLUX PUMP"/>
    <property type="match status" value="1"/>
</dbReference>
<evidence type="ECO:0000313" key="13">
    <source>
        <dbReference type="EMBL" id="MBB5321447.1"/>
    </source>
</evidence>
<reference evidence="13 14" key="1">
    <citation type="submission" date="2020-08" db="EMBL/GenBank/DDBJ databases">
        <title>Genomic Encyclopedia of Type Strains, Phase IV (KMG-IV): sequencing the most valuable type-strain genomes for metagenomic binning, comparative biology and taxonomic classification.</title>
        <authorList>
            <person name="Goeker M."/>
        </authorList>
    </citation>
    <scope>NUCLEOTIDE SEQUENCE [LARGE SCALE GENOMIC DNA]</scope>
    <source>
        <strain evidence="13 14">DSM 22359</strain>
    </source>
</reference>
<dbReference type="Pfam" id="PF26002">
    <property type="entry name" value="Beta-barrel_AprE"/>
    <property type="match status" value="1"/>
</dbReference>
<dbReference type="PANTHER" id="PTHR30386:SF26">
    <property type="entry name" value="TRANSPORT PROTEIN COMB"/>
    <property type="match status" value="1"/>
</dbReference>
<evidence type="ECO:0000256" key="6">
    <source>
        <dbReference type="ARBA" id="ARBA00022692"/>
    </source>
</evidence>
<dbReference type="InterPro" id="IPR058781">
    <property type="entry name" value="HH_AprE-like"/>
</dbReference>
<dbReference type="EMBL" id="JACHFE010000004">
    <property type="protein sequence ID" value="MBB5321447.1"/>
    <property type="molecule type" value="Genomic_DNA"/>
</dbReference>
<keyword evidence="4 9" id="KW-1003">Cell membrane</keyword>
<keyword evidence="8 9" id="KW-0472">Membrane</keyword>
<comment type="caution">
    <text evidence="13">The sequence shown here is derived from an EMBL/GenBank/DDBJ whole genome shotgun (WGS) entry which is preliminary data.</text>
</comment>
<evidence type="ECO:0000256" key="2">
    <source>
        <dbReference type="ARBA" id="ARBA00009477"/>
    </source>
</evidence>
<dbReference type="Gene3D" id="2.40.50.100">
    <property type="match status" value="1"/>
</dbReference>
<feature type="transmembrane region" description="Helical" evidence="9">
    <location>
        <begin position="69"/>
        <end position="87"/>
    </location>
</feature>
<dbReference type="Pfam" id="PF25994">
    <property type="entry name" value="HH_AprE"/>
    <property type="match status" value="1"/>
</dbReference>
<feature type="coiled-coil region" evidence="10">
    <location>
        <begin position="256"/>
        <end position="326"/>
    </location>
</feature>
<accession>A0A840UKS1</accession>
<evidence type="ECO:0000256" key="4">
    <source>
        <dbReference type="ARBA" id="ARBA00022475"/>
    </source>
</evidence>
<dbReference type="InterPro" id="IPR050739">
    <property type="entry name" value="MFP"/>
</dbReference>
<dbReference type="Proteomes" id="UP000591735">
    <property type="component" value="Unassembled WGS sequence"/>
</dbReference>
<evidence type="ECO:0000256" key="5">
    <source>
        <dbReference type="ARBA" id="ARBA00022519"/>
    </source>
</evidence>
<dbReference type="GO" id="GO:0015031">
    <property type="term" value="P:protein transport"/>
    <property type="evidence" value="ECO:0007669"/>
    <property type="project" value="InterPro"/>
</dbReference>
<evidence type="ECO:0000259" key="12">
    <source>
        <dbReference type="Pfam" id="PF26002"/>
    </source>
</evidence>
<feature type="domain" description="AprE-like long alpha-helical hairpin" evidence="11">
    <location>
        <begin position="143"/>
        <end position="326"/>
    </location>
</feature>
<dbReference type="AlphaFoldDB" id="A0A840UKS1"/>
<evidence type="ECO:0000256" key="10">
    <source>
        <dbReference type="SAM" id="Coils"/>
    </source>
</evidence>
<evidence type="ECO:0000256" key="8">
    <source>
        <dbReference type="ARBA" id="ARBA00023136"/>
    </source>
</evidence>
<keyword evidence="7 9" id="KW-1133">Transmembrane helix</keyword>
<dbReference type="SUPFAM" id="SSF111369">
    <property type="entry name" value="HlyD-like secretion proteins"/>
    <property type="match status" value="1"/>
</dbReference>
<dbReference type="GO" id="GO:0005886">
    <property type="term" value="C:plasma membrane"/>
    <property type="evidence" value="ECO:0007669"/>
    <property type="project" value="UniProtKB-SubCell"/>
</dbReference>
<evidence type="ECO:0000259" key="11">
    <source>
        <dbReference type="Pfam" id="PF25994"/>
    </source>
</evidence>
<dbReference type="SUPFAM" id="SSF56954">
    <property type="entry name" value="Outer membrane efflux proteins (OEP)"/>
    <property type="match status" value="1"/>
</dbReference>
<comment type="similarity">
    <text evidence="2 9">Belongs to the membrane fusion protein (MFP) (TC 8.A.1) family.</text>
</comment>
<keyword evidence="10" id="KW-0175">Coiled coil</keyword>
<dbReference type="InterPro" id="IPR058982">
    <property type="entry name" value="Beta-barrel_AprE"/>
</dbReference>
<gene>
    <name evidence="13" type="ORF">HNR38_001936</name>
</gene>
<protein>
    <recommendedName>
        <fullName evidence="9">Membrane fusion protein (MFP) family protein</fullName>
    </recommendedName>
</protein>
<dbReference type="Gene3D" id="1.10.287.470">
    <property type="entry name" value="Helix hairpin bin"/>
    <property type="match status" value="2"/>
</dbReference>
<comment type="subcellular location">
    <subcellularLocation>
        <location evidence="1 9">Cell inner membrane</location>
        <topology evidence="1 9">Single-pass membrane protein</topology>
    </subcellularLocation>
</comment>
<dbReference type="GO" id="GO:0015562">
    <property type="term" value="F:efflux transmembrane transporter activity"/>
    <property type="evidence" value="ECO:0007669"/>
    <property type="project" value="InterPro"/>
</dbReference>
<sequence>MTDPADKRLKKTREQRRFESVGTFSDRVTHSTSVFTRLFNRWTSQPKLTNWEEDASWAELQQEPLKARGLLYMAAFTILALIVWAYFAPLDEVTRGQGRVIPSSQLKVLQSLDGGIVKTIDIREGQRVEQGQILMTLDQTRSLADVGELQARILNLRAETVRLRAQINREPPEFSSELKSSAPQLISDQRALYTSNLAELDQQLGSLEEQKIQRRQDLLEAQATLRQSRKVRDLAQQELEATRPLLKSGAVSEVEVLRLEREISQAEGDFKRAQAAIERAQAAIREIENRIQEATLTFQNRWRSELAEVQVRLSSLQQEEAGLADRVQQTQIKSPVNGIVKRIHTNTVGGVVLPGRELIEIVPVEDQLIVEARVSPVDIAFLRPGLPATIKLTAYDFNIFGGLDAEVEHISADTITDEENNTFYLVRLKTQSHESTNDLAIIPGMTAQVDIITGQKTVLEYLLKPVLRATSEAMRER</sequence>
<name>A0A840UKS1_9GAMM</name>
<evidence type="ECO:0000256" key="9">
    <source>
        <dbReference type="RuleBase" id="RU365093"/>
    </source>
</evidence>
<evidence type="ECO:0000256" key="7">
    <source>
        <dbReference type="ARBA" id="ARBA00022989"/>
    </source>
</evidence>
<keyword evidence="14" id="KW-1185">Reference proteome</keyword>
<dbReference type="RefSeq" id="WP_183702910.1">
    <property type="nucleotide sequence ID" value="NZ_JACHFE010000004.1"/>
</dbReference>
<dbReference type="Gene3D" id="2.40.30.170">
    <property type="match status" value="1"/>
</dbReference>
<dbReference type="NCBIfam" id="TIGR01843">
    <property type="entry name" value="type_I_hlyD"/>
    <property type="match status" value="1"/>
</dbReference>
<keyword evidence="6 9" id="KW-0812">Transmembrane</keyword>
<dbReference type="PRINTS" id="PR01490">
    <property type="entry name" value="RTXTOXIND"/>
</dbReference>
<keyword evidence="5 9" id="KW-0997">Cell inner membrane</keyword>
<evidence type="ECO:0000256" key="3">
    <source>
        <dbReference type="ARBA" id="ARBA00022448"/>
    </source>
</evidence>
<feature type="domain" description="AprE-like beta-barrel" evidence="12">
    <location>
        <begin position="368"/>
        <end position="454"/>
    </location>
</feature>
<proteinExistence type="inferred from homology"/>
<dbReference type="InterPro" id="IPR010129">
    <property type="entry name" value="T1SS_HlyD"/>
</dbReference>